<evidence type="ECO:0000313" key="2">
    <source>
        <dbReference type="Proteomes" id="UP000023795"/>
    </source>
</evidence>
<dbReference type="InterPro" id="IPR036249">
    <property type="entry name" value="Thioredoxin-like_sf"/>
</dbReference>
<dbReference type="Gene3D" id="3.40.30.10">
    <property type="entry name" value="Glutaredoxin"/>
    <property type="match status" value="1"/>
</dbReference>
<protein>
    <recommendedName>
        <fullName evidence="3">Glutaredoxin 2</fullName>
    </recommendedName>
</protein>
<dbReference type="EMBL" id="ANIN01000002">
    <property type="protein sequence ID" value="ELA08698.1"/>
    <property type="molecule type" value="Genomic_DNA"/>
</dbReference>
<comment type="caution">
    <text evidence="1">The sequence shown here is derived from an EMBL/GenBank/DDBJ whole genome shotgun (WGS) entry which is preliminary data.</text>
</comment>
<name>L2F8A8_9GAMM</name>
<evidence type="ECO:0000313" key="1">
    <source>
        <dbReference type="EMBL" id="ELA08698.1"/>
    </source>
</evidence>
<reference evidence="1 2" key="1">
    <citation type="journal article" date="2013" name="Genome Announc.">
        <title>Genome Sequence of Moraxella macacae 0408225, a Novel Bacterial Species Isolated from a Cynomolgus Macaque with Epistaxis.</title>
        <authorList>
            <person name="Ladner J.T."/>
            <person name="Whitehouse C.A."/>
            <person name="Koroleva G.I."/>
            <person name="Palacios G.F."/>
        </authorList>
    </citation>
    <scope>NUCLEOTIDE SEQUENCE [LARGE SCALE GENOMIC DNA]</scope>
    <source>
        <strain evidence="1 2">0408225</strain>
    </source>
</reference>
<dbReference type="Proteomes" id="UP000023795">
    <property type="component" value="Unassembled WGS sequence"/>
</dbReference>
<dbReference type="InterPro" id="IPR008554">
    <property type="entry name" value="Glutaredoxin-like"/>
</dbReference>
<dbReference type="Pfam" id="PF05768">
    <property type="entry name" value="Glrx-like"/>
    <property type="match status" value="1"/>
</dbReference>
<gene>
    <name evidence="1" type="ORF">MOMA_09071</name>
</gene>
<dbReference type="STRING" id="1230338.MOMA_09071"/>
<keyword evidence="2" id="KW-1185">Reference proteome</keyword>
<dbReference type="SUPFAM" id="SSF52833">
    <property type="entry name" value="Thioredoxin-like"/>
    <property type="match status" value="1"/>
</dbReference>
<accession>L2F8A8</accession>
<organism evidence="1 2">
    <name type="scientific">Moraxella macacae 0408225</name>
    <dbReference type="NCBI Taxonomy" id="1230338"/>
    <lineage>
        <taxon>Bacteria</taxon>
        <taxon>Pseudomonadati</taxon>
        <taxon>Pseudomonadota</taxon>
        <taxon>Gammaproteobacteria</taxon>
        <taxon>Moraxellales</taxon>
        <taxon>Moraxellaceae</taxon>
        <taxon>Moraxella</taxon>
    </lineage>
</organism>
<evidence type="ECO:0008006" key="3">
    <source>
        <dbReference type="Google" id="ProtNLM"/>
    </source>
</evidence>
<dbReference type="PATRIC" id="fig|1230338.3.peg.1948"/>
<proteinExistence type="predicted"/>
<sequence length="75" mass="8542">MIWQLYGTVGCHLCELAIAELTKAQKIADITWEYVDIATFDNPLTHAWSDKIPVLVTQNHTLFYPFSVMDILACL</sequence>
<dbReference type="AlphaFoldDB" id="L2F8A8"/>